<keyword evidence="2" id="KW-1185">Reference proteome</keyword>
<dbReference type="Proteomes" id="UP000054937">
    <property type="component" value="Unassembled WGS sequence"/>
</dbReference>
<name>A0A0V0QL58_PSEPJ</name>
<evidence type="ECO:0000313" key="1">
    <source>
        <dbReference type="EMBL" id="KRX03081.1"/>
    </source>
</evidence>
<organism evidence="1 2">
    <name type="scientific">Pseudocohnilembus persalinus</name>
    <name type="common">Ciliate</name>
    <dbReference type="NCBI Taxonomy" id="266149"/>
    <lineage>
        <taxon>Eukaryota</taxon>
        <taxon>Sar</taxon>
        <taxon>Alveolata</taxon>
        <taxon>Ciliophora</taxon>
        <taxon>Intramacronucleata</taxon>
        <taxon>Oligohymenophorea</taxon>
        <taxon>Scuticociliatia</taxon>
        <taxon>Philasterida</taxon>
        <taxon>Pseudocohnilembidae</taxon>
        <taxon>Pseudocohnilembus</taxon>
    </lineage>
</organism>
<accession>A0A0V0QL58</accession>
<dbReference type="InParanoid" id="A0A0V0QL58"/>
<gene>
    <name evidence="1" type="ORF">PPERSA_10162</name>
</gene>
<protein>
    <submittedName>
        <fullName evidence="1">Uncharacterized protein</fullName>
    </submittedName>
</protein>
<dbReference type="EMBL" id="LDAU01000144">
    <property type="protein sequence ID" value="KRX03081.1"/>
    <property type="molecule type" value="Genomic_DNA"/>
</dbReference>
<evidence type="ECO:0000313" key="2">
    <source>
        <dbReference type="Proteomes" id="UP000054937"/>
    </source>
</evidence>
<sequence>MELVQKQKQIKELQEELHQWLKPKKIFKPKKFDFLWFLGLQIKLPKKRLMKQSLLFNDKNKYNNNMAICANAIVIDEFLVDNQNFNEKYQKYQQIWQSVLDHIYMQKNQDQFRKNQDGNSYNNIHGDYYKNI</sequence>
<proteinExistence type="predicted"/>
<comment type="caution">
    <text evidence="1">The sequence shown here is derived from an EMBL/GenBank/DDBJ whole genome shotgun (WGS) entry which is preliminary data.</text>
</comment>
<dbReference type="AlphaFoldDB" id="A0A0V0QL58"/>
<reference evidence="1 2" key="1">
    <citation type="journal article" date="2015" name="Sci. Rep.">
        <title>Genome of the facultative scuticociliatosis pathogen Pseudocohnilembus persalinus provides insight into its virulence through horizontal gene transfer.</title>
        <authorList>
            <person name="Xiong J."/>
            <person name="Wang G."/>
            <person name="Cheng J."/>
            <person name="Tian M."/>
            <person name="Pan X."/>
            <person name="Warren A."/>
            <person name="Jiang C."/>
            <person name="Yuan D."/>
            <person name="Miao W."/>
        </authorList>
    </citation>
    <scope>NUCLEOTIDE SEQUENCE [LARGE SCALE GENOMIC DNA]</scope>
    <source>
        <strain evidence="1">36N120E</strain>
    </source>
</reference>